<comment type="catalytic activity">
    <reaction evidence="14">
        <text>L-prolyl-[collagen] + 2-oxoglutarate + O2 = trans-4-hydroxy-L-prolyl-[collagen] + succinate + CO2</text>
        <dbReference type="Rhea" id="RHEA:18945"/>
        <dbReference type="Rhea" id="RHEA-COMP:11676"/>
        <dbReference type="Rhea" id="RHEA-COMP:11680"/>
        <dbReference type="ChEBI" id="CHEBI:15379"/>
        <dbReference type="ChEBI" id="CHEBI:16526"/>
        <dbReference type="ChEBI" id="CHEBI:16810"/>
        <dbReference type="ChEBI" id="CHEBI:30031"/>
        <dbReference type="ChEBI" id="CHEBI:50342"/>
        <dbReference type="ChEBI" id="CHEBI:61965"/>
        <dbReference type="EC" id="1.14.11.2"/>
    </reaction>
</comment>
<dbReference type="EC" id="1.14.11.2" evidence="4"/>
<keyword evidence="8" id="KW-0223">Dioxygenase</keyword>
<sequence length="306" mass="34455">MATHLSVLCLFLLVIAFGGSLAQGNRKELRTKEMNQDIIIQGGHRPMQSRSIDPSQVVQLSWQPRIFLYRGFLSEEECDILISLVRGKRGNVTQGKKVDMKMLSANFKVSLDTEAEIAARIEERISAWTFLPKEYGKPLRVLRFGSEDSKQKYSYFDNKSTQLLGEPLLATVVLYLSHAAQGGQILFPESEKKMWSDCRESSDTLKPTKGNAIVFFNLHLNATPDKSSSHARCPVEEGEMWCATKTFYLKGTSRENDFVQSDSVACTDEDENCPHWASLGECQRNSIFMIGSTDYYGTCRKSCNAC</sequence>
<evidence type="ECO:0000256" key="13">
    <source>
        <dbReference type="ARBA" id="ARBA00023136"/>
    </source>
</evidence>
<keyword evidence="9" id="KW-0735">Signal-anchor</keyword>
<dbReference type="InterPro" id="IPR044862">
    <property type="entry name" value="Pro_4_hyd_alph_FE2OG_OXY"/>
</dbReference>
<keyword evidence="6" id="KW-0479">Metal-binding</keyword>
<organism evidence="17 18">
    <name type="scientific">Forsythia ovata</name>
    <dbReference type="NCBI Taxonomy" id="205694"/>
    <lineage>
        <taxon>Eukaryota</taxon>
        <taxon>Viridiplantae</taxon>
        <taxon>Streptophyta</taxon>
        <taxon>Embryophyta</taxon>
        <taxon>Tracheophyta</taxon>
        <taxon>Spermatophyta</taxon>
        <taxon>Magnoliopsida</taxon>
        <taxon>eudicotyledons</taxon>
        <taxon>Gunneridae</taxon>
        <taxon>Pentapetalae</taxon>
        <taxon>asterids</taxon>
        <taxon>lamiids</taxon>
        <taxon>Lamiales</taxon>
        <taxon>Oleaceae</taxon>
        <taxon>Forsythieae</taxon>
        <taxon>Forsythia</taxon>
    </lineage>
</organism>
<gene>
    <name evidence="17" type="ORF">Fot_03376</name>
</gene>
<protein>
    <recommendedName>
        <fullName evidence="4">procollagen-proline 4-dioxygenase</fullName>
        <ecNumber evidence="4">1.14.11.2</ecNumber>
    </recommendedName>
</protein>
<evidence type="ECO:0000256" key="6">
    <source>
        <dbReference type="ARBA" id="ARBA00022723"/>
    </source>
</evidence>
<dbReference type="EMBL" id="JBFOLJ010000001">
    <property type="protein sequence ID" value="KAL2558637.1"/>
    <property type="molecule type" value="Genomic_DNA"/>
</dbReference>
<comment type="caution">
    <text evidence="17">The sequence shown here is derived from an EMBL/GenBank/DDBJ whole genome shotgun (WGS) entry which is preliminary data.</text>
</comment>
<dbReference type="Pfam" id="PF13640">
    <property type="entry name" value="2OG-FeII_Oxy_3"/>
    <property type="match status" value="1"/>
</dbReference>
<keyword evidence="13" id="KW-0472">Membrane</keyword>
<dbReference type="GO" id="GO:0005789">
    <property type="term" value="C:endoplasmic reticulum membrane"/>
    <property type="evidence" value="ECO:0007669"/>
    <property type="project" value="UniProtKB-SubCell"/>
</dbReference>
<evidence type="ECO:0000256" key="12">
    <source>
        <dbReference type="ARBA" id="ARBA00023004"/>
    </source>
</evidence>
<evidence type="ECO:0000313" key="17">
    <source>
        <dbReference type="EMBL" id="KAL2558637.1"/>
    </source>
</evidence>
<evidence type="ECO:0000256" key="14">
    <source>
        <dbReference type="ARBA" id="ARBA00049169"/>
    </source>
</evidence>
<keyword evidence="10" id="KW-1133">Transmembrane helix</keyword>
<evidence type="ECO:0000256" key="9">
    <source>
        <dbReference type="ARBA" id="ARBA00022968"/>
    </source>
</evidence>
<dbReference type="Proteomes" id="UP001604277">
    <property type="component" value="Unassembled WGS sequence"/>
</dbReference>
<dbReference type="PROSITE" id="PS51670">
    <property type="entry name" value="SHKT"/>
    <property type="match status" value="1"/>
</dbReference>
<keyword evidence="18" id="KW-1185">Reference proteome</keyword>
<dbReference type="Gene3D" id="2.60.120.620">
    <property type="entry name" value="q2cbj1_9rhob like domain"/>
    <property type="match status" value="1"/>
</dbReference>
<dbReference type="GO" id="GO:0004656">
    <property type="term" value="F:procollagen-proline 4-dioxygenase activity"/>
    <property type="evidence" value="ECO:0007669"/>
    <property type="project" value="UniProtKB-EC"/>
</dbReference>
<keyword evidence="7" id="KW-0256">Endoplasmic reticulum</keyword>
<dbReference type="InterPro" id="IPR006620">
    <property type="entry name" value="Pro_4_hyd_alph"/>
</dbReference>
<keyword evidence="11" id="KW-0560">Oxidoreductase</keyword>
<evidence type="ECO:0000313" key="18">
    <source>
        <dbReference type="Proteomes" id="UP001604277"/>
    </source>
</evidence>
<feature type="domain" description="ShKT" evidence="16">
    <location>
        <begin position="266"/>
        <end position="306"/>
    </location>
</feature>
<proteinExistence type="inferred from homology"/>
<comment type="cofactor">
    <cofactor evidence="1">
        <name>L-ascorbate</name>
        <dbReference type="ChEBI" id="CHEBI:38290"/>
    </cofactor>
</comment>
<evidence type="ECO:0000256" key="7">
    <source>
        <dbReference type="ARBA" id="ARBA00022824"/>
    </source>
</evidence>
<accession>A0ABD1X9M0</accession>
<dbReference type="PANTHER" id="PTHR10869:SF102">
    <property type="entry name" value="PROLYL 4-HYDROXYLASE 12-RELATED"/>
    <property type="match status" value="1"/>
</dbReference>
<evidence type="ECO:0000256" key="15">
    <source>
        <dbReference type="SAM" id="SignalP"/>
    </source>
</evidence>
<evidence type="ECO:0000256" key="3">
    <source>
        <dbReference type="ARBA" id="ARBA00006511"/>
    </source>
</evidence>
<keyword evidence="15" id="KW-0732">Signal</keyword>
<evidence type="ECO:0000256" key="5">
    <source>
        <dbReference type="ARBA" id="ARBA00022692"/>
    </source>
</evidence>
<evidence type="ECO:0000256" key="10">
    <source>
        <dbReference type="ARBA" id="ARBA00022989"/>
    </source>
</evidence>
<dbReference type="InterPro" id="IPR003582">
    <property type="entry name" value="ShKT_dom"/>
</dbReference>
<evidence type="ECO:0000259" key="16">
    <source>
        <dbReference type="PROSITE" id="PS51670"/>
    </source>
</evidence>
<feature type="chain" id="PRO_5044771595" description="procollagen-proline 4-dioxygenase" evidence="15">
    <location>
        <begin position="23"/>
        <end position="306"/>
    </location>
</feature>
<evidence type="ECO:0000256" key="4">
    <source>
        <dbReference type="ARBA" id="ARBA00012269"/>
    </source>
</evidence>
<dbReference type="InterPro" id="IPR045054">
    <property type="entry name" value="P4HA-like"/>
</dbReference>
<keyword evidence="5" id="KW-0812">Transmembrane</keyword>
<keyword evidence="12" id="KW-0408">Iron</keyword>
<evidence type="ECO:0000256" key="8">
    <source>
        <dbReference type="ARBA" id="ARBA00022964"/>
    </source>
</evidence>
<dbReference type="PANTHER" id="PTHR10869">
    <property type="entry name" value="PROLYL 4-HYDROXYLASE ALPHA SUBUNIT"/>
    <property type="match status" value="1"/>
</dbReference>
<dbReference type="Pfam" id="PF01549">
    <property type="entry name" value="ShK"/>
    <property type="match status" value="1"/>
</dbReference>
<reference evidence="18" key="1">
    <citation type="submission" date="2024-07" db="EMBL/GenBank/DDBJ databases">
        <title>Two chromosome-level genome assemblies of Korean endemic species Abeliophyllum distichum and Forsythia ovata (Oleaceae).</title>
        <authorList>
            <person name="Jang H."/>
        </authorList>
    </citation>
    <scope>NUCLEOTIDE SEQUENCE [LARGE SCALE GENOMIC DNA]</scope>
</reference>
<evidence type="ECO:0000256" key="11">
    <source>
        <dbReference type="ARBA" id="ARBA00023002"/>
    </source>
</evidence>
<evidence type="ECO:0000256" key="2">
    <source>
        <dbReference type="ARBA" id="ARBA00004648"/>
    </source>
</evidence>
<feature type="signal peptide" evidence="15">
    <location>
        <begin position="1"/>
        <end position="22"/>
    </location>
</feature>
<name>A0ABD1X9M0_9LAMI</name>
<evidence type="ECO:0000256" key="1">
    <source>
        <dbReference type="ARBA" id="ARBA00001961"/>
    </source>
</evidence>
<dbReference type="GO" id="GO:0046872">
    <property type="term" value="F:metal ion binding"/>
    <property type="evidence" value="ECO:0007669"/>
    <property type="project" value="UniProtKB-KW"/>
</dbReference>
<comment type="similarity">
    <text evidence="3">Belongs to the P4HA family.</text>
</comment>
<comment type="subcellular location">
    <subcellularLocation>
        <location evidence="2">Endoplasmic reticulum membrane</location>
        <topology evidence="2">Single-pass type II membrane protein</topology>
    </subcellularLocation>
</comment>
<dbReference type="AlphaFoldDB" id="A0ABD1X9M0"/>
<dbReference type="SMART" id="SM00702">
    <property type="entry name" value="P4Hc"/>
    <property type="match status" value="1"/>
</dbReference>